<organism evidence="2">
    <name type="scientific">Erythrolobus australicus</name>
    <dbReference type="NCBI Taxonomy" id="1077150"/>
    <lineage>
        <taxon>Eukaryota</taxon>
        <taxon>Rhodophyta</taxon>
        <taxon>Bangiophyceae</taxon>
        <taxon>Porphyridiales</taxon>
        <taxon>Porphyridiaceae</taxon>
        <taxon>Erythrolobus</taxon>
    </lineage>
</organism>
<dbReference type="AlphaFoldDB" id="A0A7S1TPN7"/>
<feature type="compositionally biased region" description="Polar residues" evidence="1">
    <location>
        <begin position="1"/>
        <end position="10"/>
    </location>
</feature>
<dbReference type="Gene3D" id="3.20.20.60">
    <property type="entry name" value="Phosphoenolpyruvate-binding domains"/>
    <property type="match status" value="1"/>
</dbReference>
<dbReference type="PANTHER" id="PTHR42905">
    <property type="entry name" value="PHOSPHOENOLPYRUVATE CARBOXYLASE"/>
    <property type="match status" value="1"/>
</dbReference>
<dbReference type="CDD" id="cd00377">
    <property type="entry name" value="ICL_PEPM"/>
    <property type="match status" value="1"/>
</dbReference>
<dbReference type="SUPFAM" id="SSF51621">
    <property type="entry name" value="Phosphoenolpyruvate/pyruvate domain"/>
    <property type="match status" value="1"/>
</dbReference>
<protein>
    <recommendedName>
        <fullName evidence="3">Carboxyvinyl-carboxyphosphonate phosphorylmutase</fullName>
    </recommendedName>
</protein>
<evidence type="ECO:0000256" key="1">
    <source>
        <dbReference type="SAM" id="MobiDB-lite"/>
    </source>
</evidence>
<feature type="compositionally biased region" description="Basic and acidic residues" evidence="1">
    <location>
        <begin position="13"/>
        <end position="27"/>
    </location>
</feature>
<dbReference type="GO" id="GO:0003824">
    <property type="term" value="F:catalytic activity"/>
    <property type="evidence" value="ECO:0007669"/>
    <property type="project" value="InterPro"/>
</dbReference>
<dbReference type="InterPro" id="IPR039556">
    <property type="entry name" value="ICL/PEPM"/>
</dbReference>
<evidence type="ECO:0000313" key="2">
    <source>
        <dbReference type="EMBL" id="CAD9241096.1"/>
    </source>
</evidence>
<dbReference type="InterPro" id="IPR015813">
    <property type="entry name" value="Pyrv/PenolPyrv_kinase-like_dom"/>
</dbReference>
<dbReference type="InterPro" id="IPR040442">
    <property type="entry name" value="Pyrv_kinase-like_dom_sf"/>
</dbReference>
<feature type="region of interest" description="Disordered" evidence="1">
    <location>
        <begin position="1"/>
        <end position="33"/>
    </location>
</feature>
<reference evidence="2" key="1">
    <citation type="submission" date="2021-01" db="EMBL/GenBank/DDBJ databases">
        <authorList>
            <person name="Corre E."/>
            <person name="Pelletier E."/>
            <person name="Niang G."/>
            <person name="Scheremetjew M."/>
            <person name="Finn R."/>
            <person name="Kale V."/>
            <person name="Holt S."/>
            <person name="Cochrane G."/>
            <person name="Meng A."/>
            <person name="Brown T."/>
            <person name="Cohen L."/>
        </authorList>
    </citation>
    <scope>NUCLEOTIDE SEQUENCE</scope>
    <source>
        <strain evidence="2">CCMP3124</strain>
    </source>
</reference>
<dbReference type="PANTHER" id="PTHR42905:SF2">
    <property type="entry name" value="PHOSPHOENOLPYRUVATE CARBOXYLASE FAMILY PROTEIN"/>
    <property type="match status" value="1"/>
</dbReference>
<dbReference type="Pfam" id="PF13714">
    <property type="entry name" value="PEP_mutase"/>
    <property type="match status" value="1"/>
</dbReference>
<sequence>MARAGSSCTTERGGPRVREVRAARGRAESGGQSARLRELLDQPGILVMPCCFDALSAKLIERAGLQLTFMSGFSVAASKALPDTGLLSYGEMVDQLREICAAISIPVIADGDTGYGNAVNAKRTVRGYAAAGAAGIMIEDQVAPKRCGHTRGKEVVSRDEAVARMRAAVDARNEIGSDIVIVARTDAAKCVSLDEAIERANLFHELGAEITFVEAPVSESDMRRIARETPGKRLVNCLEGGDTPIYPPEQLAEMGFHIAAYPLSLVSASVRAMEQTLQSLKAGRPAEVEAQIKTFPELRAIVGFDDYYTEEARYKC</sequence>
<evidence type="ECO:0008006" key="3">
    <source>
        <dbReference type="Google" id="ProtNLM"/>
    </source>
</evidence>
<name>A0A7S1TPN7_9RHOD</name>
<accession>A0A7S1TPN7</accession>
<proteinExistence type="predicted"/>
<gene>
    <name evidence="2" type="ORF">EAUS1353_LOCUS2836</name>
</gene>
<dbReference type="EMBL" id="HBGI01004401">
    <property type="protein sequence ID" value="CAD9241096.1"/>
    <property type="molecule type" value="Transcribed_RNA"/>
</dbReference>